<dbReference type="EMBL" id="JAUUTY010000006">
    <property type="protein sequence ID" value="KAK1615158.1"/>
    <property type="molecule type" value="Genomic_DNA"/>
</dbReference>
<keyword evidence="1" id="KW-0863">Zinc-finger</keyword>
<dbReference type="PROSITE" id="PS50103">
    <property type="entry name" value="ZF_C3H1"/>
    <property type="match status" value="1"/>
</dbReference>
<evidence type="ECO:0000256" key="1">
    <source>
        <dbReference type="PROSITE-ProRule" id="PRU00723"/>
    </source>
</evidence>
<accession>A0AAD8R597</accession>
<feature type="compositionally biased region" description="Polar residues" evidence="2">
    <location>
        <begin position="122"/>
        <end position="134"/>
    </location>
</feature>
<feature type="zinc finger region" description="C3H1-type" evidence="1">
    <location>
        <begin position="10"/>
        <end position="36"/>
    </location>
</feature>
<dbReference type="InterPro" id="IPR000571">
    <property type="entry name" value="Znf_CCCH"/>
</dbReference>
<evidence type="ECO:0000256" key="2">
    <source>
        <dbReference type="SAM" id="MobiDB-lite"/>
    </source>
</evidence>
<protein>
    <recommendedName>
        <fullName evidence="3">C3H1-type domain-containing protein</fullName>
    </recommendedName>
</protein>
<dbReference type="PANTHER" id="PTHR38160">
    <property type="entry name" value="ZINC FINGER CCCH DOMAIN-CONTAINING PROTEIN 40"/>
    <property type="match status" value="1"/>
</dbReference>
<feature type="region of interest" description="Disordered" evidence="2">
    <location>
        <begin position="37"/>
        <end position="154"/>
    </location>
</feature>
<dbReference type="AlphaFoldDB" id="A0AAD8R597"/>
<name>A0AAD8R597_LOLMU</name>
<dbReference type="InterPro" id="IPR045868">
    <property type="entry name" value="Znf_C3H13/40"/>
</dbReference>
<keyword evidence="5" id="KW-1185">Reference proteome</keyword>
<feature type="compositionally biased region" description="Basic and acidic residues" evidence="2">
    <location>
        <begin position="55"/>
        <end position="71"/>
    </location>
</feature>
<dbReference type="PANTHER" id="PTHR38160:SF4">
    <property type="entry name" value="ZINC FINGER CCCH DOMAIN-CONTAINING PROTEIN 13"/>
    <property type="match status" value="1"/>
</dbReference>
<feature type="compositionally biased region" description="Basic and acidic residues" evidence="2">
    <location>
        <begin position="289"/>
        <end position="325"/>
    </location>
</feature>
<dbReference type="Gene3D" id="4.10.1000.10">
    <property type="entry name" value="Zinc finger, CCCH-type"/>
    <property type="match status" value="1"/>
</dbReference>
<reference evidence="4" key="1">
    <citation type="submission" date="2023-07" db="EMBL/GenBank/DDBJ databases">
        <title>A chromosome-level genome assembly of Lolium multiflorum.</title>
        <authorList>
            <person name="Chen Y."/>
            <person name="Copetti D."/>
            <person name="Kolliker R."/>
            <person name="Studer B."/>
        </authorList>
    </citation>
    <scope>NUCLEOTIDE SEQUENCE</scope>
    <source>
        <strain evidence="4">02402/16</strain>
        <tissue evidence="4">Leaf</tissue>
    </source>
</reference>
<sequence>MLPPPRRGPAYKTKLCALWQNGNCDRELCSFAHGNVELRRPPSSRPSFPPHHAGRRDYRSTDFRGRPDRRFSPRRRHSPGRDPRGHRSLHDRRPTSRERESSFSRSPSRKSERRHEKKTDGGETNSSKSSPISENNDRKKEKFSSGGDDKEDHENQLKQVRFDMAALREDKSHLEIILDEKMEEVHRISSKVSDLDQQLRREKEEHHRMTSKMKKFIKAHVRFLRAQEELKRSQARFERLGDLLRSDILKRGANEEASSIHIDEDPNAYDRSPKATAAKKRPIPYSTSDEAKAAKKRRERDSDTISRSDKYRSEGETTDYDKTSKGSDGTKSIYLKKRLWEDEKNKLGNVVSADQVKESPVKHALPSTGMAARALYDLNEAVDLEDRNEQIDALLDDALENDIDDRSRSPLMPPQPPPVAQNAYGQSAVLPLSQYEDVDEEVDVE</sequence>
<evidence type="ECO:0000313" key="4">
    <source>
        <dbReference type="EMBL" id="KAK1615158.1"/>
    </source>
</evidence>
<comment type="caution">
    <text evidence="4">The sequence shown here is derived from an EMBL/GenBank/DDBJ whole genome shotgun (WGS) entry which is preliminary data.</text>
</comment>
<feature type="region of interest" description="Disordered" evidence="2">
    <location>
        <begin position="399"/>
        <end position="423"/>
    </location>
</feature>
<dbReference type="Proteomes" id="UP001231189">
    <property type="component" value="Unassembled WGS sequence"/>
</dbReference>
<feature type="compositionally biased region" description="Basic and acidic residues" evidence="2">
    <location>
        <begin position="91"/>
        <end position="102"/>
    </location>
</feature>
<gene>
    <name evidence="4" type="ORF">QYE76_020675</name>
</gene>
<feature type="region of interest" description="Disordered" evidence="2">
    <location>
        <begin position="255"/>
        <end position="328"/>
    </location>
</feature>
<feature type="compositionally biased region" description="Basic and acidic residues" evidence="2">
    <location>
        <begin position="135"/>
        <end position="154"/>
    </location>
</feature>
<keyword evidence="1" id="KW-0862">Zinc</keyword>
<evidence type="ECO:0000259" key="3">
    <source>
        <dbReference type="PROSITE" id="PS50103"/>
    </source>
</evidence>
<feature type="domain" description="C3H1-type" evidence="3">
    <location>
        <begin position="10"/>
        <end position="36"/>
    </location>
</feature>
<proteinExistence type="predicted"/>
<keyword evidence="1" id="KW-0479">Metal-binding</keyword>
<dbReference type="GO" id="GO:0008270">
    <property type="term" value="F:zinc ion binding"/>
    <property type="evidence" value="ECO:0007669"/>
    <property type="project" value="UniProtKB-KW"/>
</dbReference>
<evidence type="ECO:0000313" key="5">
    <source>
        <dbReference type="Proteomes" id="UP001231189"/>
    </source>
</evidence>
<organism evidence="4 5">
    <name type="scientific">Lolium multiflorum</name>
    <name type="common">Italian ryegrass</name>
    <name type="synonym">Lolium perenne subsp. multiflorum</name>
    <dbReference type="NCBI Taxonomy" id="4521"/>
    <lineage>
        <taxon>Eukaryota</taxon>
        <taxon>Viridiplantae</taxon>
        <taxon>Streptophyta</taxon>
        <taxon>Embryophyta</taxon>
        <taxon>Tracheophyta</taxon>
        <taxon>Spermatophyta</taxon>
        <taxon>Magnoliopsida</taxon>
        <taxon>Liliopsida</taxon>
        <taxon>Poales</taxon>
        <taxon>Poaceae</taxon>
        <taxon>BOP clade</taxon>
        <taxon>Pooideae</taxon>
        <taxon>Poodae</taxon>
        <taxon>Poeae</taxon>
        <taxon>Poeae Chloroplast Group 2 (Poeae type)</taxon>
        <taxon>Loliodinae</taxon>
        <taxon>Loliinae</taxon>
        <taxon>Lolium</taxon>
    </lineage>
</organism>
<feature type="compositionally biased region" description="Basic and acidic residues" evidence="2">
    <location>
        <begin position="109"/>
        <end position="121"/>
    </location>
</feature>